<dbReference type="InterPro" id="IPR001455">
    <property type="entry name" value="TusA-like"/>
</dbReference>
<keyword evidence="4" id="KW-1185">Reference proteome</keyword>
<dbReference type="InterPro" id="IPR036868">
    <property type="entry name" value="TusA-like_sf"/>
</dbReference>
<dbReference type="Pfam" id="PF01206">
    <property type="entry name" value="TusA"/>
    <property type="match status" value="1"/>
</dbReference>
<dbReference type="RefSeq" id="WP_284151795.1">
    <property type="nucleotide sequence ID" value="NZ_AP025516.1"/>
</dbReference>
<dbReference type="SUPFAM" id="SSF64307">
    <property type="entry name" value="SirA-like"/>
    <property type="match status" value="1"/>
</dbReference>
<sequence length="74" mass="7791">MATIIDARGLSCPQPVLLTLEAIKAGAEAELIVLVDTDTSRENVCRAAASQGYGVAKVDQDGEGYRLTVRRGVS</sequence>
<evidence type="ECO:0000259" key="2">
    <source>
        <dbReference type="Pfam" id="PF01206"/>
    </source>
</evidence>
<evidence type="ECO:0000313" key="4">
    <source>
        <dbReference type="Proteomes" id="UP000830055"/>
    </source>
</evidence>
<gene>
    <name evidence="3" type="ORF">DPPLL_27920</name>
</gene>
<dbReference type="PANTHER" id="PTHR33279">
    <property type="entry name" value="SULFUR CARRIER PROTEIN YEDF-RELATED"/>
    <property type="match status" value="1"/>
</dbReference>
<reference evidence="3 4" key="1">
    <citation type="submission" date="2022-01" db="EMBL/GenBank/DDBJ databases">
        <title>Desulfofustis limnae sp. nov., a novel mesophilic sulfate-reducing bacterium isolated from marsh soil.</title>
        <authorList>
            <person name="Watanabe M."/>
            <person name="Takahashi A."/>
            <person name="Kojima H."/>
            <person name="Fukui M."/>
        </authorList>
    </citation>
    <scope>NUCLEOTIDE SEQUENCE [LARGE SCALE GENOMIC DNA]</scope>
    <source>
        <strain evidence="3 4">PPLL</strain>
    </source>
</reference>
<accession>A0ABN6MAG0</accession>
<evidence type="ECO:0000256" key="1">
    <source>
        <dbReference type="ARBA" id="ARBA00008984"/>
    </source>
</evidence>
<dbReference type="Gene3D" id="3.30.110.40">
    <property type="entry name" value="TusA-like domain"/>
    <property type="match status" value="1"/>
</dbReference>
<dbReference type="PANTHER" id="PTHR33279:SF6">
    <property type="entry name" value="SULFUR CARRIER PROTEIN YEDF-RELATED"/>
    <property type="match status" value="1"/>
</dbReference>
<name>A0ABN6MAG0_9BACT</name>
<protein>
    <submittedName>
        <fullName evidence="3">Preprotein translocase subunit TatB</fullName>
    </submittedName>
</protein>
<evidence type="ECO:0000313" key="3">
    <source>
        <dbReference type="EMBL" id="BDD88427.1"/>
    </source>
</evidence>
<proteinExistence type="inferred from homology"/>
<organism evidence="3 4">
    <name type="scientific">Desulfofustis limnaeus</name>
    <dbReference type="NCBI Taxonomy" id="2740163"/>
    <lineage>
        <taxon>Bacteria</taxon>
        <taxon>Pseudomonadati</taxon>
        <taxon>Thermodesulfobacteriota</taxon>
        <taxon>Desulfobulbia</taxon>
        <taxon>Desulfobulbales</taxon>
        <taxon>Desulfocapsaceae</taxon>
        <taxon>Desulfofustis</taxon>
    </lineage>
</organism>
<dbReference type="CDD" id="cd03421">
    <property type="entry name" value="SirA_like_N"/>
    <property type="match status" value="1"/>
</dbReference>
<feature type="domain" description="UPF0033" evidence="2">
    <location>
        <begin position="4"/>
        <end position="71"/>
    </location>
</feature>
<dbReference type="EMBL" id="AP025516">
    <property type="protein sequence ID" value="BDD88427.1"/>
    <property type="molecule type" value="Genomic_DNA"/>
</dbReference>
<dbReference type="Proteomes" id="UP000830055">
    <property type="component" value="Chromosome"/>
</dbReference>
<comment type="similarity">
    <text evidence="1">Belongs to the sulfur carrier protein TusA family.</text>
</comment>